<accession>A0A317JPL3</accession>
<proteinExistence type="predicted"/>
<evidence type="ECO:0000313" key="2">
    <source>
        <dbReference type="EMBL" id="PWU22496.1"/>
    </source>
</evidence>
<dbReference type="Proteomes" id="UP000246104">
    <property type="component" value="Unassembled WGS sequence"/>
</dbReference>
<gene>
    <name evidence="2" type="ORF">C5B42_05775</name>
</gene>
<keyword evidence="1" id="KW-1133">Transmembrane helix</keyword>
<organism evidence="2 3">
    <name type="scientific">Candidatus Cerribacteria bacterium 'Amazon FNV 2010 28 9'</name>
    <dbReference type="NCBI Taxonomy" id="2081795"/>
    <lineage>
        <taxon>Bacteria</taxon>
        <taxon>Candidatus Cerribacteria</taxon>
    </lineage>
</organism>
<keyword evidence="1" id="KW-0812">Transmembrane</keyword>
<keyword evidence="1" id="KW-0472">Membrane</keyword>
<feature type="transmembrane region" description="Helical" evidence="1">
    <location>
        <begin position="12"/>
        <end position="28"/>
    </location>
</feature>
<dbReference type="AlphaFoldDB" id="A0A317JPL3"/>
<evidence type="ECO:0000256" key="1">
    <source>
        <dbReference type="SAM" id="Phobius"/>
    </source>
</evidence>
<name>A0A317JPL3_9BACT</name>
<feature type="transmembrane region" description="Helical" evidence="1">
    <location>
        <begin position="64"/>
        <end position="85"/>
    </location>
</feature>
<reference evidence="2 3" key="1">
    <citation type="submission" date="2018-02" db="EMBL/GenBank/DDBJ databases">
        <title>Genomic Reconstructions from Amazon Rainforest and Pasture Soil Reveal Novel Insights into the Physiology of Candidate Phyla in Tropical Sites.</title>
        <authorList>
            <person name="Kroeger M.E."/>
            <person name="Delmont T."/>
            <person name="Eren A.M."/>
            <person name="Guo J."/>
            <person name="Meyer K.M."/>
            <person name="Khan K."/>
            <person name="Rodrigues J.L.M."/>
            <person name="Bohannan B.J.M."/>
            <person name="Tringe S."/>
            <person name="Borges C.D."/>
            <person name="Tiedje J."/>
            <person name="Tsai S.M."/>
            <person name="Nusslein K."/>
        </authorList>
    </citation>
    <scope>NUCLEOTIDE SEQUENCE [LARGE SCALE GENOMIC DNA]</scope>
    <source>
        <strain evidence="2">Amazon FNV 2010 28 9</strain>
    </source>
</reference>
<evidence type="ECO:0000313" key="3">
    <source>
        <dbReference type="Proteomes" id="UP000246104"/>
    </source>
</evidence>
<sequence>MVHQELTQHPYHYTALIIIEALLLSLYTTTTDSLLKTIFAILVGSAYAIWGISVHAGSIRTPRLVLEYAIVGLLGTLMLSFLISVT</sequence>
<feature type="transmembrane region" description="Helical" evidence="1">
    <location>
        <begin position="34"/>
        <end position="52"/>
    </location>
</feature>
<dbReference type="EMBL" id="PSRQ01000062">
    <property type="protein sequence ID" value="PWU22496.1"/>
    <property type="molecule type" value="Genomic_DNA"/>
</dbReference>
<comment type="caution">
    <text evidence="2">The sequence shown here is derived from an EMBL/GenBank/DDBJ whole genome shotgun (WGS) entry which is preliminary data.</text>
</comment>
<protein>
    <submittedName>
        <fullName evidence="2">Uncharacterized protein</fullName>
    </submittedName>
</protein>